<evidence type="ECO:0000313" key="6">
    <source>
        <dbReference type="Proteomes" id="UP001295444"/>
    </source>
</evidence>
<dbReference type="Pfam" id="PF12777">
    <property type="entry name" value="MT"/>
    <property type="match status" value="1"/>
</dbReference>
<feature type="region of interest" description="Disordered" evidence="2">
    <location>
        <begin position="244"/>
        <end position="267"/>
    </location>
</feature>
<protein>
    <submittedName>
        <fullName evidence="5">Dynein heavy chain 14, axonemal</fullName>
    </submittedName>
</protein>
<dbReference type="EMBL" id="OW240913">
    <property type="protein sequence ID" value="CAH2255722.1"/>
    <property type="molecule type" value="Genomic_DNA"/>
</dbReference>
<evidence type="ECO:0000256" key="1">
    <source>
        <dbReference type="SAM" id="Coils"/>
    </source>
</evidence>
<name>A0AAD1RHZ4_PELCU</name>
<dbReference type="Proteomes" id="UP001295444">
    <property type="component" value="Chromosome 02"/>
</dbReference>
<gene>
    <name evidence="5" type="ORF">PECUL_23A047953</name>
</gene>
<keyword evidence="1" id="KW-0175">Coiled coil</keyword>
<dbReference type="GO" id="GO:0007018">
    <property type="term" value="P:microtubule-based movement"/>
    <property type="evidence" value="ECO:0007669"/>
    <property type="project" value="InterPro"/>
</dbReference>
<feature type="domain" description="Dynein heavy chain ATP-binding dynein motor region" evidence="4">
    <location>
        <begin position="364"/>
        <end position="439"/>
    </location>
</feature>
<evidence type="ECO:0000313" key="5">
    <source>
        <dbReference type="EMBL" id="CAH2255722.1"/>
    </source>
</evidence>
<sequence length="459" mass="51691">MVAFYKQGAGFFWLYLLRSYRVFVKLRQYSQVPEFNPKVVGFVSNACRSLCQWVLALEHYHNVRKTVEPKQRRLSEAKEALRLAQERLKQKQKALSAVEEHQQSLQRQYNESVAEKDLLAHRKQLTAVRLKTASVLISALDEEKVRWQESVNRLDLRLEGTLGNLLVSAAFIVYCGVFTSDYRMQLVGEWLKLCETYKIPASDDYSVIRAMASKNECVAQQLRRGEAGNLPALCIKGSDSCNNSSLPPPQTGGGDPGPHLGGPHVPSRSRVAEAMIPDSNLELGVLMADATCSLDTHGATTTILRRLDTVFVDFCERLRIRQSVPVPVVEQTPTGPPRRDPLHSRAIIRGLALQHQYASRKAVRRWQNEGLPPDPYSTENAILVKNGQRWPLLIDPHGQAFKWICQMEGDRLQKVQTSDPGYIKLMENAIRLGEPVLLQVKSHTCLIIVIVTNQLVPAE</sequence>
<dbReference type="GO" id="GO:0051959">
    <property type="term" value="F:dynein light intermediate chain binding"/>
    <property type="evidence" value="ECO:0007669"/>
    <property type="project" value="InterPro"/>
</dbReference>
<proteinExistence type="predicted"/>
<feature type="domain" description="Dynein heavy chain coiled coil stalk" evidence="3">
    <location>
        <begin position="26"/>
        <end position="188"/>
    </location>
</feature>
<evidence type="ECO:0000259" key="4">
    <source>
        <dbReference type="Pfam" id="PF12781"/>
    </source>
</evidence>
<reference evidence="5" key="1">
    <citation type="submission" date="2022-03" db="EMBL/GenBank/DDBJ databases">
        <authorList>
            <person name="Alioto T."/>
            <person name="Alioto T."/>
            <person name="Gomez Garrido J."/>
        </authorList>
    </citation>
    <scope>NUCLEOTIDE SEQUENCE</scope>
</reference>
<dbReference type="Gene3D" id="1.20.920.20">
    <property type="match status" value="1"/>
</dbReference>
<dbReference type="Pfam" id="PF12781">
    <property type="entry name" value="AAA_9"/>
    <property type="match status" value="1"/>
</dbReference>
<evidence type="ECO:0000259" key="3">
    <source>
        <dbReference type="Pfam" id="PF12777"/>
    </source>
</evidence>
<dbReference type="InterPro" id="IPR027417">
    <property type="entry name" value="P-loop_NTPase"/>
</dbReference>
<dbReference type="GO" id="GO:0045505">
    <property type="term" value="F:dynein intermediate chain binding"/>
    <property type="evidence" value="ECO:0007669"/>
    <property type="project" value="InterPro"/>
</dbReference>
<dbReference type="InterPro" id="IPR024743">
    <property type="entry name" value="Dynein_HC_stalk"/>
</dbReference>
<dbReference type="Gene3D" id="3.40.50.300">
    <property type="entry name" value="P-loop containing nucleotide triphosphate hydrolases"/>
    <property type="match status" value="1"/>
</dbReference>
<dbReference type="InterPro" id="IPR035706">
    <property type="entry name" value="AAA_9"/>
</dbReference>
<feature type="coiled-coil region" evidence="1">
    <location>
        <begin position="71"/>
        <end position="111"/>
    </location>
</feature>
<dbReference type="GO" id="GO:0030286">
    <property type="term" value="C:dynein complex"/>
    <property type="evidence" value="ECO:0007669"/>
    <property type="project" value="InterPro"/>
</dbReference>
<dbReference type="InterPro" id="IPR026983">
    <property type="entry name" value="DHC"/>
</dbReference>
<dbReference type="PANTHER" id="PTHR22878">
    <property type="entry name" value="DYNEIN HEAVY CHAIN 6, AXONEMAL-LIKE-RELATED"/>
    <property type="match status" value="1"/>
</dbReference>
<dbReference type="AlphaFoldDB" id="A0AAD1RHZ4"/>
<evidence type="ECO:0000256" key="2">
    <source>
        <dbReference type="SAM" id="MobiDB-lite"/>
    </source>
</evidence>
<organism evidence="5 6">
    <name type="scientific">Pelobates cultripes</name>
    <name type="common">Western spadefoot toad</name>
    <dbReference type="NCBI Taxonomy" id="61616"/>
    <lineage>
        <taxon>Eukaryota</taxon>
        <taxon>Metazoa</taxon>
        <taxon>Chordata</taxon>
        <taxon>Craniata</taxon>
        <taxon>Vertebrata</taxon>
        <taxon>Euteleostomi</taxon>
        <taxon>Amphibia</taxon>
        <taxon>Batrachia</taxon>
        <taxon>Anura</taxon>
        <taxon>Pelobatoidea</taxon>
        <taxon>Pelobatidae</taxon>
        <taxon>Pelobates</taxon>
    </lineage>
</organism>
<keyword evidence="6" id="KW-1185">Reference proteome</keyword>
<accession>A0AAD1RHZ4</accession>
<dbReference type="PANTHER" id="PTHR22878:SF64">
    <property type="entry name" value="DYNEIN AXONEMAL HEAVY CHAIN 14"/>
    <property type="match status" value="1"/>
</dbReference>
<feature type="compositionally biased region" description="Gly residues" evidence="2">
    <location>
        <begin position="251"/>
        <end position="260"/>
    </location>
</feature>